<protein>
    <submittedName>
        <fullName evidence="2">Uncharacterized protein</fullName>
    </submittedName>
</protein>
<accession>A0A814WNJ2</accession>
<keyword evidence="1" id="KW-0472">Membrane</keyword>
<dbReference type="Proteomes" id="UP000663874">
    <property type="component" value="Unassembled WGS sequence"/>
</dbReference>
<dbReference type="Proteomes" id="UP000663889">
    <property type="component" value="Unassembled WGS sequence"/>
</dbReference>
<dbReference type="EMBL" id="CAJOBE010002264">
    <property type="protein sequence ID" value="CAF3810825.1"/>
    <property type="molecule type" value="Genomic_DNA"/>
</dbReference>
<keyword evidence="1" id="KW-0812">Transmembrane</keyword>
<comment type="caution">
    <text evidence="2">The sequence shown here is derived from an EMBL/GenBank/DDBJ whole genome shotgun (WGS) entry which is preliminary data.</text>
</comment>
<proteinExistence type="predicted"/>
<gene>
    <name evidence="3" type="ORF">FNK824_LOCUS15556</name>
    <name evidence="2" type="ORF">SEV965_LOCUS21343</name>
</gene>
<evidence type="ECO:0000313" key="3">
    <source>
        <dbReference type="EMBL" id="CAF3810825.1"/>
    </source>
</evidence>
<keyword evidence="1" id="KW-1133">Transmembrane helix</keyword>
<evidence type="ECO:0000313" key="4">
    <source>
        <dbReference type="Proteomes" id="UP000663889"/>
    </source>
</evidence>
<feature type="transmembrane region" description="Helical" evidence="1">
    <location>
        <begin position="39"/>
        <end position="62"/>
    </location>
</feature>
<reference evidence="2" key="1">
    <citation type="submission" date="2021-02" db="EMBL/GenBank/DDBJ databases">
        <authorList>
            <person name="Nowell W R."/>
        </authorList>
    </citation>
    <scope>NUCLEOTIDE SEQUENCE</scope>
</reference>
<dbReference type="EMBL" id="CAJNOU010001440">
    <property type="protein sequence ID" value="CAF1204716.1"/>
    <property type="molecule type" value="Genomic_DNA"/>
</dbReference>
<organism evidence="2 4">
    <name type="scientific">Rotaria sordida</name>
    <dbReference type="NCBI Taxonomy" id="392033"/>
    <lineage>
        <taxon>Eukaryota</taxon>
        <taxon>Metazoa</taxon>
        <taxon>Spiralia</taxon>
        <taxon>Gnathifera</taxon>
        <taxon>Rotifera</taxon>
        <taxon>Eurotatoria</taxon>
        <taxon>Bdelloidea</taxon>
        <taxon>Philodinida</taxon>
        <taxon>Philodinidae</taxon>
        <taxon>Rotaria</taxon>
    </lineage>
</organism>
<evidence type="ECO:0000313" key="2">
    <source>
        <dbReference type="EMBL" id="CAF1204716.1"/>
    </source>
</evidence>
<dbReference type="AlphaFoldDB" id="A0A814WNJ2"/>
<name>A0A814WNJ2_9BILA</name>
<sequence>MRTARIHPYYAAVRISLNHIENNSRYSLTYLLRTLNRRFLFSISILMIILICGFVIPLTIILSHGKKTYQSPPPPPTTTTTDRILDSTINTTEFDDSTINIHTSMTNIVTDIYLVSNNTLENNANNSIILTTGTVINTN</sequence>
<evidence type="ECO:0000256" key="1">
    <source>
        <dbReference type="SAM" id="Phobius"/>
    </source>
</evidence>